<evidence type="ECO:0000313" key="1">
    <source>
        <dbReference type="EMBL" id="KAL0120377.1"/>
    </source>
</evidence>
<keyword evidence="2" id="KW-1185">Reference proteome</keyword>
<gene>
    <name evidence="1" type="ORF">PUN28_008207</name>
</gene>
<dbReference type="AlphaFoldDB" id="A0AAW2FYQ4"/>
<reference evidence="1 2" key="1">
    <citation type="submission" date="2023-03" db="EMBL/GenBank/DDBJ databases">
        <title>High recombination rates correlate with genetic variation in Cardiocondyla obscurior ants.</title>
        <authorList>
            <person name="Errbii M."/>
        </authorList>
    </citation>
    <scope>NUCLEOTIDE SEQUENCE [LARGE SCALE GENOMIC DNA]</scope>
    <source>
        <strain evidence="1">Alpha-2009</strain>
        <tissue evidence="1">Whole body</tissue>
    </source>
</reference>
<dbReference type="Proteomes" id="UP001430953">
    <property type="component" value="Unassembled WGS sequence"/>
</dbReference>
<proteinExistence type="predicted"/>
<name>A0AAW2FYQ4_9HYME</name>
<protein>
    <submittedName>
        <fullName evidence="1">Uncharacterized protein</fullName>
    </submittedName>
</protein>
<dbReference type="EMBL" id="JADYXP020000007">
    <property type="protein sequence ID" value="KAL0120377.1"/>
    <property type="molecule type" value="Genomic_DNA"/>
</dbReference>
<accession>A0AAW2FYQ4</accession>
<comment type="caution">
    <text evidence="1">The sequence shown here is derived from an EMBL/GenBank/DDBJ whole genome shotgun (WGS) entry which is preliminary data.</text>
</comment>
<evidence type="ECO:0000313" key="2">
    <source>
        <dbReference type="Proteomes" id="UP001430953"/>
    </source>
</evidence>
<organism evidence="1 2">
    <name type="scientific">Cardiocondyla obscurior</name>
    <dbReference type="NCBI Taxonomy" id="286306"/>
    <lineage>
        <taxon>Eukaryota</taxon>
        <taxon>Metazoa</taxon>
        <taxon>Ecdysozoa</taxon>
        <taxon>Arthropoda</taxon>
        <taxon>Hexapoda</taxon>
        <taxon>Insecta</taxon>
        <taxon>Pterygota</taxon>
        <taxon>Neoptera</taxon>
        <taxon>Endopterygota</taxon>
        <taxon>Hymenoptera</taxon>
        <taxon>Apocrita</taxon>
        <taxon>Aculeata</taxon>
        <taxon>Formicoidea</taxon>
        <taxon>Formicidae</taxon>
        <taxon>Myrmicinae</taxon>
        <taxon>Cardiocondyla</taxon>
    </lineage>
</organism>
<sequence>MGKDSFNIEEDANFKPIDLNFVKDTLLELENLEIANNFINDEESVADDRVADDGAVDDQAVDNENGVVNDSSSTSPIVIMPVEIEDKQFSEEELHISPGNIYCVKFNFLSDGLFHVHSRCFAEVPDKYVAVHFDDHRRMSSLTPLLWGFVLSRTSD</sequence>